<keyword evidence="2" id="KW-1185">Reference proteome</keyword>
<dbReference type="EMBL" id="PZZN01000003">
    <property type="protein sequence ID" value="PTM44784.1"/>
    <property type="molecule type" value="Genomic_DNA"/>
</dbReference>
<reference evidence="1 2" key="1">
    <citation type="submission" date="2018-04" db="EMBL/GenBank/DDBJ databases">
        <title>Genomic Encyclopedia of Type Strains, Phase III (KMG-III): the genomes of soil and plant-associated and newly described type strains.</title>
        <authorList>
            <person name="Whitman W."/>
        </authorList>
    </citation>
    <scope>NUCLEOTIDE SEQUENCE [LARGE SCALE GENOMIC DNA]</scope>
    <source>
        <strain evidence="1 2">NW12</strain>
    </source>
</reference>
<name>A0A2T4YMZ8_9SPHN</name>
<evidence type="ECO:0000313" key="2">
    <source>
        <dbReference type="Proteomes" id="UP000240996"/>
    </source>
</evidence>
<evidence type="ECO:0000313" key="1">
    <source>
        <dbReference type="EMBL" id="PTM44784.1"/>
    </source>
</evidence>
<sequence>MADPVKAAAKREVGQRTGRHNFWREADEASKVAARDAIRRARLSWCPEQYWDLNAKMKVGGMPLAERKAVILAEIAGTAENARRAVLNHQDAQRIRHERDVAQSY</sequence>
<organism evidence="1 2">
    <name type="scientific">Sphingomonas aerolata</name>
    <dbReference type="NCBI Taxonomy" id="185951"/>
    <lineage>
        <taxon>Bacteria</taxon>
        <taxon>Pseudomonadati</taxon>
        <taxon>Pseudomonadota</taxon>
        <taxon>Alphaproteobacteria</taxon>
        <taxon>Sphingomonadales</taxon>
        <taxon>Sphingomonadaceae</taxon>
        <taxon>Sphingomonas</taxon>
    </lineage>
</organism>
<gene>
    <name evidence="1" type="ORF">C8J24_2994</name>
</gene>
<accession>A0A2T4YMZ8</accession>
<dbReference type="AlphaFoldDB" id="A0A2T4YMZ8"/>
<dbReference type="Proteomes" id="UP000240996">
    <property type="component" value="Unassembled WGS sequence"/>
</dbReference>
<proteinExistence type="predicted"/>
<protein>
    <submittedName>
        <fullName evidence="1">Uncharacterized protein</fullName>
    </submittedName>
</protein>
<dbReference type="RefSeq" id="WP_107933592.1">
    <property type="nucleotide sequence ID" value="NZ_PZZN01000003.1"/>
</dbReference>
<comment type="caution">
    <text evidence="1">The sequence shown here is derived from an EMBL/GenBank/DDBJ whole genome shotgun (WGS) entry which is preliminary data.</text>
</comment>